<evidence type="ECO:0000313" key="4">
    <source>
        <dbReference type="Proteomes" id="UP001470230"/>
    </source>
</evidence>
<sequence>MNKDQYNGKPENFYFKEVKNEEIKYTLQIPKLLKYIQIHSKHPEFILITFVGLSQHGKSFMAQYLTGVKHKIGNCVSAMTTGATIAYGGTIKEIYERLNLEPPSSEFNDREVFICDTEGVYDRENRGSIASLIMPLLILSTKIVVFSDHKPDDSITNFLAICKSFIKINDGNIEDPFKDKLIVRCIDLPHVFDDPEQGMNEAMSLILSSNISTYFSKHNISPTYIPAGPFDWRAKSYDPYFTEKFLNLVFSNQENSIVFSNPQKFIDDAKMINESPMSDCARILVMFKEKNFAQKLLDFICIQIEAKINDFFEEQLKSVVYDEKILSIFFQENVVSELTKITDQNKIKEMYLNEYIEIERKYFESKQLELKKRILNIKKYKDQLAKAKNLKERVESDLNYISELVQDRAQKAANLIFYNVKNHYTKITEYEYIITSNIRNQNTICIQSLQNTDIPNQIRSQIGSEINKIFDSFYNFKEFVFYRECGWVSMLLSMVFDYEEESGQKEEIAPGVFGIINKSNDKYLRIDVYPRKYNVKFNDLLNKIIENQIMEKLNSEQRMILEEYVNRNNIKFIADLTEKQINDIIQTK</sequence>
<proteinExistence type="predicted"/>
<dbReference type="EMBL" id="JAPFFF010000010">
    <property type="protein sequence ID" value="KAK8880999.1"/>
    <property type="molecule type" value="Genomic_DNA"/>
</dbReference>
<protein>
    <recommendedName>
        <fullName evidence="5">Guanylate-binding protein N-terminal domain-containing protein</fullName>
    </recommendedName>
</protein>
<dbReference type="Gene3D" id="3.40.50.300">
    <property type="entry name" value="P-loop containing nucleotide triphosphate hydrolases"/>
    <property type="match status" value="1"/>
</dbReference>
<evidence type="ECO:0000313" key="3">
    <source>
        <dbReference type="EMBL" id="KAK8881001.1"/>
    </source>
</evidence>
<evidence type="ECO:0000256" key="1">
    <source>
        <dbReference type="SAM" id="Coils"/>
    </source>
</evidence>
<dbReference type="EMBL" id="JAPFFF010000010">
    <property type="protein sequence ID" value="KAK8881001.1"/>
    <property type="molecule type" value="Genomic_DNA"/>
</dbReference>
<accession>A0ABR2JQ43</accession>
<organism evidence="2 4">
    <name type="scientific">Tritrichomonas musculus</name>
    <dbReference type="NCBI Taxonomy" id="1915356"/>
    <lineage>
        <taxon>Eukaryota</taxon>
        <taxon>Metamonada</taxon>
        <taxon>Parabasalia</taxon>
        <taxon>Tritrichomonadida</taxon>
        <taxon>Tritrichomonadidae</taxon>
        <taxon>Tritrichomonas</taxon>
    </lineage>
</organism>
<comment type="caution">
    <text evidence="2">The sequence shown here is derived from an EMBL/GenBank/DDBJ whole genome shotgun (WGS) entry which is preliminary data.</text>
</comment>
<dbReference type="InterPro" id="IPR027417">
    <property type="entry name" value="P-loop_NTPase"/>
</dbReference>
<keyword evidence="4" id="KW-1185">Reference proteome</keyword>
<feature type="coiled-coil region" evidence="1">
    <location>
        <begin position="370"/>
        <end position="397"/>
    </location>
</feature>
<keyword evidence="1" id="KW-0175">Coiled coil</keyword>
<reference evidence="2 4" key="1">
    <citation type="submission" date="2024-04" db="EMBL/GenBank/DDBJ databases">
        <title>Tritrichomonas musculus Genome.</title>
        <authorList>
            <person name="Alves-Ferreira E."/>
            <person name="Grigg M."/>
            <person name="Lorenzi H."/>
            <person name="Galac M."/>
        </authorList>
    </citation>
    <scope>NUCLEOTIDE SEQUENCE [LARGE SCALE GENOMIC DNA]</scope>
    <source>
        <strain evidence="2 4">EAF2021</strain>
    </source>
</reference>
<dbReference type="Proteomes" id="UP001470230">
    <property type="component" value="Unassembled WGS sequence"/>
</dbReference>
<dbReference type="SUPFAM" id="SSF52540">
    <property type="entry name" value="P-loop containing nucleoside triphosphate hydrolases"/>
    <property type="match status" value="1"/>
</dbReference>
<gene>
    <name evidence="2" type="ORF">M9Y10_003708</name>
    <name evidence="3" type="ORF">M9Y10_003710</name>
</gene>
<name>A0ABR2JQ43_9EUKA</name>
<evidence type="ECO:0008006" key="5">
    <source>
        <dbReference type="Google" id="ProtNLM"/>
    </source>
</evidence>
<evidence type="ECO:0000313" key="2">
    <source>
        <dbReference type="EMBL" id="KAK8880999.1"/>
    </source>
</evidence>